<protein>
    <recommendedName>
        <fullName evidence="1">Peptidoglycan binding-like domain-containing protein</fullName>
    </recommendedName>
</protein>
<evidence type="ECO:0000259" key="1">
    <source>
        <dbReference type="Pfam" id="PF01471"/>
    </source>
</evidence>
<evidence type="ECO:0000313" key="2">
    <source>
        <dbReference type="EMBL" id="AXE75718.1"/>
    </source>
</evidence>
<dbReference type="InterPro" id="IPR036365">
    <property type="entry name" value="PGBD-like_sf"/>
</dbReference>
<sequence length="250" mass="27039">MAWANAPDVEPGDVISILGVDHVFYEEALRTGGTPSWNNQNPGNIVRSEEAESYGAYPGKHNDIFAVFPSEEVGFEAVRRYLSGRGDKTILQVMQAYAPAGHGSNDPQAYAQRIADALGVGTDTALAGLDGGQLTTFASAIQQVEGWRPGQTHGPEDLPDDMAQWLTDHPSRAEREAADQPFARQGTVAEGVKNIQQRLNDLGWDPPLVVDGNFGLHSDEAVRWFQADNGLAADGMVGNKTWLRLMELPG</sequence>
<accession>A0A2Z5JQ69</accession>
<organism evidence="3 4">
    <name type="scientific">Streptomyces atratus</name>
    <dbReference type="NCBI Taxonomy" id="1893"/>
    <lineage>
        <taxon>Bacteria</taxon>
        <taxon>Bacillati</taxon>
        <taxon>Actinomycetota</taxon>
        <taxon>Actinomycetes</taxon>
        <taxon>Kitasatosporales</taxon>
        <taxon>Streptomycetaceae</taxon>
        <taxon>Streptomyces</taxon>
    </lineage>
</organism>
<dbReference type="InterPro" id="IPR036366">
    <property type="entry name" value="PGBDSf"/>
</dbReference>
<dbReference type="GeneID" id="95524906"/>
<dbReference type="SUPFAM" id="SSF47090">
    <property type="entry name" value="PGBD-like"/>
    <property type="match status" value="1"/>
</dbReference>
<dbReference type="EMBL" id="CP027306">
    <property type="protein sequence ID" value="AXE75718.1"/>
    <property type="molecule type" value="Genomic_DNA"/>
</dbReference>
<dbReference type="AlphaFoldDB" id="A0A2Z5JQ69"/>
<dbReference type="InterPro" id="IPR002477">
    <property type="entry name" value="Peptidoglycan-bd-like"/>
</dbReference>
<dbReference type="Proteomes" id="UP000252698">
    <property type="component" value="Chromosome"/>
</dbReference>
<feature type="domain" description="Peptidoglycan binding-like" evidence="1">
    <location>
        <begin position="190"/>
        <end position="244"/>
    </location>
</feature>
<gene>
    <name evidence="2" type="ORF">C5746_00435</name>
    <name evidence="3" type="ORF">C5746_42800</name>
</gene>
<dbReference type="KEGG" id="sata:C5746_00435"/>
<dbReference type="Pfam" id="PF01471">
    <property type="entry name" value="PG_binding_1"/>
    <property type="match status" value="1"/>
</dbReference>
<evidence type="ECO:0000313" key="4">
    <source>
        <dbReference type="Proteomes" id="UP000252698"/>
    </source>
</evidence>
<dbReference type="KEGG" id="sata:C5746_42800"/>
<name>A0A2Z5JQ69_STRAR</name>
<dbReference type="RefSeq" id="WP_114242387.1">
    <property type="nucleotide sequence ID" value="NZ_CP027306.1"/>
</dbReference>
<reference evidence="3 4" key="1">
    <citation type="journal article" date="2018" name="Front. Microbiol.">
        <title>Genome Sequencing of Streptomyces atratus SCSIOZH16 and Activation Production of Nocardamine via Metabolic Engineering.</title>
        <authorList>
            <person name="Li Y."/>
            <person name="Zhang C."/>
            <person name="Liu C."/>
            <person name="Ju J."/>
            <person name="Ma J."/>
        </authorList>
    </citation>
    <scope>NUCLEOTIDE SEQUENCE [LARGE SCALE GENOMIC DNA]</scope>
    <source>
        <strain evidence="3 4">SCSIO_ZH16</strain>
    </source>
</reference>
<evidence type="ECO:0000313" key="3">
    <source>
        <dbReference type="EMBL" id="AXE82448.1"/>
    </source>
</evidence>
<proteinExistence type="predicted"/>
<dbReference type="EMBL" id="CP027306">
    <property type="protein sequence ID" value="AXE82448.1"/>
    <property type="molecule type" value="Genomic_DNA"/>
</dbReference>
<dbReference type="Gene3D" id="1.10.101.10">
    <property type="entry name" value="PGBD-like superfamily/PGBD"/>
    <property type="match status" value="1"/>
</dbReference>